<dbReference type="Gene3D" id="3.30.710.10">
    <property type="entry name" value="Potassium Channel Kv1.1, Chain A"/>
    <property type="match status" value="1"/>
</dbReference>
<evidence type="ECO:0000259" key="2">
    <source>
        <dbReference type="PROSITE" id="PS50097"/>
    </source>
</evidence>
<dbReference type="PROSITE" id="PS50088">
    <property type="entry name" value="ANK_REPEAT"/>
    <property type="match status" value="1"/>
</dbReference>
<organism evidence="4 5">
    <name type="scientific">Anaeramoeba ignava</name>
    <name type="common">Anaerobic marine amoeba</name>
    <dbReference type="NCBI Taxonomy" id="1746090"/>
    <lineage>
        <taxon>Eukaryota</taxon>
        <taxon>Metamonada</taxon>
        <taxon>Anaeramoebidae</taxon>
        <taxon>Anaeramoeba</taxon>
    </lineage>
</organism>
<gene>
    <name evidence="4" type="ORF">M0811_07381</name>
</gene>
<dbReference type="InterPro" id="IPR002110">
    <property type="entry name" value="Ankyrin_rpt"/>
</dbReference>
<keyword evidence="5" id="KW-1185">Reference proteome</keyword>
<dbReference type="EMBL" id="JAPDFW010000065">
    <property type="protein sequence ID" value="KAJ5075411.1"/>
    <property type="molecule type" value="Genomic_DNA"/>
</dbReference>
<feature type="domain" description="BTB" evidence="2">
    <location>
        <begin position="393"/>
        <end position="460"/>
    </location>
</feature>
<accession>A0A9Q0LKZ9</accession>
<dbReference type="SMART" id="SM00225">
    <property type="entry name" value="BTB"/>
    <property type="match status" value="1"/>
</dbReference>
<dbReference type="AlphaFoldDB" id="A0A9Q0LKZ9"/>
<dbReference type="CDD" id="cd18186">
    <property type="entry name" value="BTB_POZ_ZBTB_KLHL-like"/>
    <property type="match status" value="1"/>
</dbReference>
<dbReference type="SMART" id="SM00248">
    <property type="entry name" value="ANK"/>
    <property type="match status" value="2"/>
</dbReference>
<dbReference type="SUPFAM" id="SSF54695">
    <property type="entry name" value="POZ domain"/>
    <property type="match status" value="1"/>
</dbReference>
<dbReference type="InterPro" id="IPR013784">
    <property type="entry name" value="Carb-bd-like_fold"/>
</dbReference>
<dbReference type="PROSITE" id="PS50097">
    <property type="entry name" value="BTB"/>
    <property type="match status" value="1"/>
</dbReference>
<dbReference type="PANTHER" id="PTHR32518:SF3">
    <property type="entry name" value="4-ALPHA-GLUCANOTRANSFERASE"/>
    <property type="match status" value="1"/>
</dbReference>
<dbReference type="SUPFAM" id="SSF49452">
    <property type="entry name" value="Starch-binding domain-like"/>
    <property type="match status" value="1"/>
</dbReference>
<evidence type="ECO:0000313" key="4">
    <source>
        <dbReference type="EMBL" id="KAJ5075411.1"/>
    </source>
</evidence>
<dbReference type="PANTHER" id="PTHR32518">
    <property type="match status" value="1"/>
</dbReference>
<evidence type="ECO:0000259" key="3">
    <source>
        <dbReference type="PROSITE" id="PS51166"/>
    </source>
</evidence>
<dbReference type="Pfam" id="PF00651">
    <property type="entry name" value="BTB"/>
    <property type="match status" value="1"/>
</dbReference>
<name>A0A9Q0LKZ9_ANAIG</name>
<dbReference type="GO" id="GO:2001070">
    <property type="term" value="F:starch binding"/>
    <property type="evidence" value="ECO:0007669"/>
    <property type="project" value="InterPro"/>
</dbReference>
<dbReference type="Proteomes" id="UP001149090">
    <property type="component" value="Unassembled WGS sequence"/>
</dbReference>
<dbReference type="InterPro" id="IPR013783">
    <property type="entry name" value="Ig-like_fold"/>
</dbReference>
<comment type="caution">
    <text evidence="4">The sequence shown here is derived from an EMBL/GenBank/DDBJ whole genome shotgun (WGS) entry which is preliminary data.</text>
</comment>
<dbReference type="InterPro" id="IPR036770">
    <property type="entry name" value="Ankyrin_rpt-contain_sf"/>
</dbReference>
<feature type="repeat" description="ANK" evidence="1">
    <location>
        <begin position="162"/>
        <end position="195"/>
    </location>
</feature>
<proteinExistence type="predicted"/>
<dbReference type="PROSITE" id="PS51166">
    <property type="entry name" value="CBM20"/>
    <property type="match status" value="1"/>
</dbReference>
<dbReference type="SMART" id="SM01065">
    <property type="entry name" value="CBM_2"/>
    <property type="match status" value="1"/>
</dbReference>
<dbReference type="InterPro" id="IPR002044">
    <property type="entry name" value="CBM20"/>
</dbReference>
<sequence>MNFTEVTFYYHYKYTNPGDSILITGNILEFGFWKPEKGMELKTNSKLFPIWKVKVFLPSSIKIQYKYVIKKANGNFNWETTGTWNNRNLTISEEESQVVFDNFSLFFNVSTQGIKLLLENGHSLSEGKTPLIYNIYYDYNFDIKNVIDIFLKLGVDINEKDDGNTALLTSLSYQPRPNLIEFLLEKGADPNLPNKTEIPLVYCLRYTSYYYPINEILKLLLIYGANVTLDCFPLVFNSNDLDRLKLFLNFCNYQFIQKVLDQIKIDNLEMKMIIPRFNQINQDLLFLLNEGKIISDFFIKDKNGNEYHLHKSILRSRNVIFQQFENFFKENETEDIQDFLEWIYSGNVNNSDILFGNASKLIEGIPNKKCFYQKCYRKGIVHDLKKLYSNQETNCVILTEKNEEIKVHKEILFARSKSFREIISSFNQKEEIQIKLDKSNHKTIENLIKFIYTDKIDFSNLSEIFYDLEELIDHFELSPNNLLEYHLITFKRINQKFWYKKD</sequence>
<dbReference type="InterPro" id="IPR011333">
    <property type="entry name" value="SKP1/BTB/POZ_sf"/>
</dbReference>
<dbReference type="SUPFAM" id="SSF48403">
    <property type="entry name" value="Ankyrin repeat"/>
    <property type="match status" value="1"/>
</dbReference>
<dbReference type="Gene3D" id="2.60.40.10">
    <property type="entry name" value="Immunoglobulins"/>
    <property type="match status" value="1"/>
</dbReference>
<dbReference type="Pfam" id="PF12796">
    <property type="entry name" value="Ank_2"/>
    <property type="match status" value="1"/>
</dbReference>
<evidence type="ECO:0000256" key="1">
    <source>
        <dbReference type="PROSITE-ProRule" id="PRU00023"/>
    </source>
</evidence>
<evidence type="ECO:0000313" key="5">
    <source>
        <dbReference type="Proteomes" id="UP001149090"/>
    </source>
</evidence>
<protein>
    <submittedName>
        <fullName evidence="4">Speckle-type poz protein</fullName>
    </submittedName>
</protein>
<dbReference type="Gene3D" id="1.25.40.20">
    <property type="entry name" value="Ankyrin repeat-containing domain"/>
    <property type="match status" value="1"/>
</dbReference>
<dbReference type="CDD" id="cd05467">
    <property type="entry name" value="CBM20"/>
    <property type="match status" value="1"/>
</dbReference>
<dbReference type="Pfam" id="PF00686">
    <property type="entry name" value="CBM_20"/>
    <property type="match status" value="1"/>
</dbReference>
<feature type="domain" description="CBM20" evidence="3">
    <location>
        <begin position="1"/>
        <end position="108"/>
    </location>
</feature>
<reference evidence="4" key="1">
    <citation type="submission" date="2022-10" db="EMBL/GenBank/DDBJ databases">
        <title>Novel sulphate-reducing endosymbionts in the free-living metamonad Anaeramoeba.</title>
        <authorList>
            <person name="Jerlstrom-Hultqvist J."/>
            <person name="Cepicka I."/>
            <person name="Gallot-Lavallee L."/>
            <person name="Salas-Leiva D."/>
            <person name="Curtis B.A."/>
            <person name="Zahonova K."/>
            <person name="Pipaliya S."/>
            <person name="Dacks J."/>
            <person name="Roger A.J."/>
        </authorList>
    </citation>
    <scope>NUCLEOTIDE SEQUENCE</scope>
    <source>
        <strain evidence="4">BMAN</strain>
    </source>
</reference>
<keyword evidence="1" id="KW-0040">ANK repeat</keyword>
<dbReference type="OrthoDB" id="1058301at2759"/>
<dbReference type="InterPro" id="IPR000210">
    <property type="entry name" value="BTB/POZ_dom"/>
</dbReference>